<dbReference type="PROSITE" id="PS50928">
    <property type="entry name" value="ABC_TM1"/>
    <property type="match status" value="1"/>
</dbReference>
<evidence type="ECO:0000313" key="10">
    <source>
        <dbReference type="Proteomes" id="UP000256977"/>
    </source>
</evidence>
<organism evidence="9 10">
    <name type="scientific">Cohnella phaseoli</name>
    <dbReference type="NCBI Taxonomy" id="456490"/>
    <lineage>
        <taxon>Bacteria</taxon>
        <taxon>Bacillati</taxon>
        <taxon>Bacillota</taxon>
        <taxon>Bacilli</taxon>
        <taxon>Bacillales</taxon>
        <taxon>Paenibacillaceae</taxon>
        <taxon>Cohnella</taxon>
    </lineage>
</organism>
<keyword evidence="6 7" id="KW-0472">Membrane</keyword>
<dbReference type="InterPro" id="IPR035906">
    <property type="entry name" value="MetI-like_sf"/>
</dbReference>
<evidence type="ECO:0000256" key="4">
    <source>
        <dbReference type="ARBA" id="ARBA00022692"/>
    </source>
</evidence>
<dbReference type="Gene3D" id="1.10.3720.10">
    <property type="entry name" value="MetI-like"/>
    <property type="match status" value="1"/>
</dbReference>
<evidence type="ECO:0000256" key="5">
    <source>
        <dbReference type="ARBA" id="ARBA00022989"/>
    </source>
</evidence>
<comment type="similarity">
    <text evidence="7">Belongs to the binding-protein-dependent transport system permease family.</text>
</comment>
<dbReference type="OrthoDB" id="9772609at2"/>
<dbReference type="Proteomes" id="UP000256977">
    <property type="component" value="Unassembled WGS sequence"/>
</dbReference>
<feature type="transmembrane region" description="Helical" evidence="7">
    <location>
        <begin position="101"/>
        <end position="122"/>
    </location>
</feature>
<keyword evidence="10" id="KW-1185">Reference proteome</keyword>
<dbReference type="GO" id="GO:0005886">
    <property type="term" value="C:plasma membrane"/>
    <property type="evidence" value="ECO:0007669"/>
    <property type="project" value="UniProtKB-SubCell"/>
</dbReference>
<evidence type="ECO:0000256" key="2">
    <source>
        <dbReference type="ARBA" id="ARBA00022448"/>
    </source>
</evidence>
<feature type="transmembrane region" description="Helical" evidence="7">
    <location>
        <begin position="134"/>
        <end position="157"/>
    </location>
</feature>
<keyword evidence="4 7" id="KW-0812">Transmembrane</keyword>
<dbReference type="PANTHER" id="PTHR43744:SF12">
    <property type="entry name" value="ABC TRANSPORTER PERMEASE PROTEIN MG189-RELATED"/>
    <property type="match status" value="1"/>
</dbReference>
<comment type="caution">
    <text evidence="9">The sequence shown here is derived from an EMBL/GenBank/DDBJ whole genome shotgun (WGS) entry which is preliminary data.</text>
</comment>
<comment type="subcellular location">
    <subcellularLocation>
        <location evidence="1 7">Cell membrane</location>
        <topology evidence="1 7">Multi-pass membrane protein</topology>
    </subcellularLocation>
</comment>
<protein>
    <submittedName>
        <fullName evidence="9">Carbohydrate ABC transporter membrane protein 2 (CUT1 family)</fullName>
    </submittedName>
</protein>
<evidence type="ECO:0000256" key="7">
    <source>
        <dbReference type="RuleBase" id="RU363032"/>
    </source>
</evidence>
<feature type="transmembrane region" description="Helical" evidence="7">
    <location>
        <begin position="178"/>
        <end position="203"/>
    </location>
</feature>
<dbReference type="Pfam" id="PF00528">
    <property type="entry name" value="BPD_transp_1"/>
    <property type="match status" value="1"/>
</dbReference>
<evidence type="ECO:0000259" key="8">
    <source>
        <dbReference type="PROSITE" id="PS50928"/>
    </source>
</evidence>
<proteinExistence type="inferred from homology"/>
<dbReference type="GO" id="GO:0055085">
    <property type="term" value="P:transmembrane transport"/>
    <property type="evidence" value="ECO:0007669"/>
    <property type="project" value="InterPro"/>
</dbReference>
<keyword evidence="3" id="KW-1003">Cell membrane</keyword>
<evidence type="ECO:0000313" key="9">
    <source>
        <dbReference type="EMBL" id="RED84251.1"/>
    </source>
</evidence>
<feature type="transmembrane region" description="Helical" evidence="7">
    <location>
        <begin position="12"/>
        <end position="31"/>
    </location>
</feature>
<name>A0A3D9KCJ3_9BACL</name>
<evidence type="ECO:0000256" key="3">
    <source>
        <dbReference type="ARBA" id="ARBA00022475"/>
    </source>
</evidence>
<dbReference type="PANTHER" id="PTHR43744">
    <property type="entry name" value="ABC TRANSPORTER PERMEASE PROTEIN MG189-RELATED-RELATED"/>
    <property type="match status" value="1"/>
</dbReference>
<dbReference type="RefSeq" id="WP_116060411.1">
    <property type="nucleotide sequence ID" value="NZ_QRDZ01000006.1"/>
</dbReference>
<sequence length="272" mass="30595">MNLRRLLMPLTLAFWAAIVFIPFYLVVTMSLKSPTDLQYGPLKWPETLKFSNYLTAWQQANMGQAFLNSILITGVSLVLIVVFSSMAAYPLARRTDRWSDALYVYFLAGIMVPFQLAMIPLYKLLNGLNLIGKYPGAIAVYIATGIPFAVFLYVSFFKTVPRELEESAQIDGSGSFRTFWQILFPLVKPITSTVIIIKSLFIWNDFFIPLLFLQSKAMRNIPLSLYSFTSEYTNNWVLIFAAVVIGSLPLIGLFLALQKHFIQGIASGAVKG</sequence>
<feature type="domain" description="ABC transmembrane type-1" evidence="8">
    <location>
        <begin position="66"/>
        <end position="257"/>
    </location>
</feature>
<gene>
    <name evidence="9" type="ORF">DFP98_106122</name>
</gene>
<reference evidence="9 10" key="1">
    <citation type="submission" date="2018-07" db="EMBL/GenBank/DDBJ databases">
        <title>Genomic Encyclopedia of Type Strains, Phase III (KMG-III): the genomes of soil and plant-associated and newly described type strains.</title>
        <authorList>
            <person name="Whitman W."/>
        </authorList>
    </citation>
    <scope>NUCLEOTIDE SEQUENCE [LARGE SCALE GENOMIC DNA]</scope>
    <source>
        <strain evidence="9 10">CECT 7287</strain>
    </source>
</reference>
<feature type="transmembrane region" description="Helical" evidence="7">
    <location>
        <begin position="65"/>
        <end position="89"/>
    </location>
</feature>
<evidence type="ECO:0000256" key="6">
    <source>
        <dbReference type="ARBA" id="ARBA00023136"/>
    </source>
</evidence>
<feature type="transmembrane region" description="Helical" evidence="7">
    <location>
        <begin position="236"/>
        <end position="257"/>
    </location>
</feature>
<dbReference type="CDD" id="cd06261">
    <property type="entry name" value="TM_PBP2"/>
    <property type="match status" value="1"/>
</dbReference>
<evidence type="ECO:0000256" key="1">
    <source>
        <dbReference type="ARBA" id="ARBA00004651"/>
    </source>
</evidence>
<dbReference type="InterPro" id="IPR000515">
    <property type="entry name" value="MetI-like"/>
</dbReference>
<dbReference type="SUPFAM" id="SSF161098">
    <property type="entry name" value="MetI-like"/>
    <property type="match status" value="1"/>
</dbReference>
<dbReference type="AlphaFoldDB" id="A0A3D9KCJ3"/>
<keyword evidence="5 7" id="KW-1133">Transmembrane helix</keyword>
<keyword evidence="2 7" id="KW-0813">Transport</keyword>
<accession>A0A3D9KCJ3</accession>
<dbReference type="EMBL" id="QRDZ01000006">
    <property type="protein sequence ID" value="RED84251.1"/>
    <property type="molecule type" value="Genomic_DNA"/>
</dbReference>